<protein>
    <submittedName>
        <fullName evidence="3">Glycosyltransferase family 4 protein</fullName>
    </submittedName>
</protein>
<dbReference type="PANTHER" id="PTHR12526">
    <property type="entry name" value="GLYCOSYLTRANSFERASE"/>
    <property type="match status" value="1"/>
</dbReference>
<comment type="caution">
    <text evidence="3">The sequence shown here is derived from an EMBL/GenBank/DDBJ whole genome shotgun (WGS) entry which is preliminary data.</text>
</comment>
<dbReference type="PANTHER" id="PTHR12526:SF630">
    <property type="entry name" value="GLYCOSYLTRANSFERASE"/>
    <property type="match status" value="1"/>
</dbReference>
<dbReference type="Pfam" id="PF13439">
    <property type="entry name" value="Glyco_transf_4"/>
    <property type="match status" value="1"/>
</dbReference>
<dbReference type="Gene3D" id="3.40.50.2000">
    <property type="entry name" value="Glycogen Phosphorylase B"/>
    <property type="match status" value="2"/>
</dbReference>
<name>A0ABU5ZE52_9BACL</name>
<dbReference type="RefSeq" id="WP_371752898.1">
    <property type="nucleotide sequence ID" value="NZ_JAYJLD010000004.1"/>
</dbReference>
<dbReference type="InterPro" id="IPR001296">
    <property type="entry name" value="Glyco_trans_1"/>
</dbReference>
<evidence type="ECO:0000313" key="4">
    <source>
        <dbReference type="Proteomes" id="UP001310386"/>
    </source>
</evidence>
<gene>
    <name evidence="3" type="ORF">VF724_03800</name>
</gene>
<accession>A0ABU5ZE52</accession>
<dbReference type="Proteomes" id="UP001310386">
    <property type="component" value="Unassembled WGS sequence"/>
</dbReference>
<feature type="domain" description="Glycosyl transferase family 1" evidence="1">
    <location>
        <begin position="195"/>
        <end position="358"/>
    </location>
</feature>
<dbReference type="EMBL" id="JAYJLD010000004">
    <property type="protein sequence ID" value="MEB3100780.1"/>
    <property type="molecule type" value="Genomic_DNA"/>
</dbReference>
<evidence type="ECO:0000259" key="1">
    <source>
        <dbReference type="Pfam" id="PF00534"/>
    </source>
</evidence>
<organism evidence="3 4">
    <name type="scientific">Ferviditalea candida</name>
    <dbReference type="NCBI Taxonomy" id="3108399"/>
    <lineage>
        <taxon>Bacteria</taxon>
        <taxon>Bacillati</taxon>
        <taxon>Bacillota</taxon>
        <taxon>Bacilli</taxon>
        <taxon>Bacillales</taxon>
        <taxon>Paenibacillaceae</taxon>
        <taxon>Ferviditalea</taxon>
    </lineage>
</organism>
<dbReference type="SUPFAM" id="SSF53756">
    <property type="entry name" value="UDP-Glycosyltransferase/glycogen phosphorylase"/>
    <property type="match status" value="1"/>
</dbReference>
<proteinExistence type="predicted"/>
<keyword evidence="4" id="KW-1185">Reference proteome</keyword>
<evidence type="ECO:0000313" key="3">
    <source>
        <dbReference type="EMBL" id="MEB3100780.1"/>
    </source>
</evidence>
<evidence type="ECO:0000259" key="2">
    <source>
        <dbReference type="Pfam" id="PF13439"/>
    </source>
</evidence>
<dbReference type="Pfam" id="PF00534">
    <property type="entry name" value="Glycos_transf_1"/>
    <property type="match status" value="1"/>
</dbReference>
<dbReference type="InterPro" id="IPR028098">
    <property type="entry name" value="Glyco_trans_4-like_N"/>
</dbReference>
<reference evidence="3" key="1">
    <citation type="submission" date="2023-12" db="EMBL/GenBank/DDBJ databases">
        <title>Fervidustalea candida gen. nov., sp. nov., a novel member of the family Paenibacillaceae isolated from a geothermal area.</title>
        <authorList>
            <person name="Li W.-J."/>
            <person name="Jiao J.-Y."/>
            <person name="Chen Y."/>
        </authorList>
    </citation>
    <scope>NUCLEOTIDE SEQUENCE</scope>
    <source>
        <strain evidence="3">SYSU GA230002</strain>
    </source>
</reference>
<dbReference type="CDD" id="cd03808">
    <property type="entry name" value="GT4_CapM-like"/>
    <property type="match status" value="1"/>
</dbReference>
<feature type="domain" description="Glycosyltransferase subfamily 4-like N-terminal" evidence="2">
    <location>
        <begin position="36"/>
        <end position="178"/>
    </location>
</feature>
<sequence>MISRDANGLAEVPKKVLFAATVDFHFAKFHLPYLKWFKERGWEVHVAANGELELPYVDKKHNLPIQRSPFKLQNAKAYSQLRSIIDSNAYGIIHCHTPMGGALARWAARAARRRGTKVLYTAHGFHFYNGSPLFNWLVYYPVEKALARYTDCLITINEEDYNLAVRYRFKAGRIEHVHGVGVNDQLFKPAQEAQKQELRTKFGYRPDEFLMFYAAEFNPNKNQQMLIQALALIQHQAPRIKLLLAGSGLLAAHCKALAAELGVENMVDFLGYRNDIKELLQMCDVAVASSYREGLPVNILEAMGCGLPIIASLNRGHRELVKDGVNGYLVSNGDSRQFADRMQQLSQSRALCKQMGDESLRRVKPFSLSQAGAELGRIYSHYVMEERDETESQYYSAYI</sequence>